<organism evidence="1 2">
    <name type="scientific">Methylobacterium nodulans (strain LMG 21967 / CNCM I-2342 / ORS 2060)</name>
    <dbReference type="NCBI Taxonomy" id="460265"/>
    <lineage>
        <taxon>Bacteria</taxon>
        <taxon>Pseudomonadati</taxon>
        <taxon>Pseudomonadota</taxon>
        <taxon>Alphaproteobacteria</taxon>
        <taxon>Hyphomicrobiales</taxon>
        <taxon>Methylobacteriaceae</taxon>
        <taxon>Methylobacterium</taxon>
    </lineage>
</organism>
<sequence>MTGVTHQSPPTSTQGNDIITVQPIEKVSEARCLRPPIEQVRLGAVTASDALVAVHAAAMNPSDVKTALVLMPYAAFPA</sequence>
<evidence type="ECO:0000313" key="1">
    <source>
        <dbReference type="EMBL" id="ACL61232.1"/>
    </source>
</evidence>
<proteinExistence type="predicted"/>
<dbReference type="EMBL" id="CP001349">
    <property type="protein sequence ID" value="ACL61232.1"/>
    <property type="molecule type" value="Genomic_DNA"/>
</dbReference>
<dbReference type="RefSeq" id="WP_015932807.1">
    <property type="nucleotide sequence ID" value="NC_011894.1"/>
</dbReference>
<dbReference type="STRING" id="460265.Mnod_6454"/>
<keyword evidence="2" id="KW-1185">Reference proteome</keyword>
<dbReference type="HOGENOM" id="CLU_2617957_0_0_5"/>
<accession>B8IC50</accession>
<protein>
    <submittedName>
        <fullName evidence="1">Uncharacterized protein</fullName>
    </submittedName>
</protein>
<name>B8IC50_METNO</name>
<dbReference type="KEGG" id="mno:Mnod_6454"/>
<dbReference type="AlphaFoldDB" id="B8IC50"/>
<gene>
    <name evidence="1" type="ordered locus">Mnod_6454</name>
</gene>
<evidence type="ECO:0000313" key="2">
    <source>
        <dbReference type="Proteomes" id="UP000008207"/>
    </source>
</evidence>
<reference evidence="1 2" key="1">
    <citation type="submission" date="2009-01" db="EMBL/GenBank/DDBJ databases">
        <title>Complete sequence of chromosome of Methylobacterium nodulans ORS 2060.</title>
        <authorList>
            <consortium name="US DOE Joint Genome Institute"/>
            <person name="Lucas S."/>
            <person name="Copeland A."/>
            <person name="Lapidus A."/>
            <person name="Glavina del Rio T."/>
            <person name="Dalin E."/>
            <person name="Tice H."/>
            <person name="Bruce D."/>
            <person name="Goodwin L."/>
            <person name="Pitluck S."/>
            <person name="Sims D."/>
            <person name="Brettin T."/>
            <person name="Detter J.C."/>
            <person name="Han C."/>
            <person name="Larimer F."/>
            <person name="Land M."/>
            <person name="Hauser L."/>
            <person name="Kyrpides N."/>
            <person name="Ivanova N."/>
            <person name="Marx C.J."/>
            <person name="Richardson P."/>
        </authorList>
    </citation>
    <scope>NUCLEOTIDE SEQUENCE [LARGE SCALE GENOMIC DNA]</scope>
    <source>
        <strain evidence="2">LMG 21967 / CNCM I-2342 / ORS 2060</strain>
    </source>
</reference>
<dbReference type="Proteomes" id="UP000008207">
    <property type="component" value="Chromosome"/>
</dbReference>